<reference evidence="1 2" key="1">
    <citation type="submission" date="2019-03" db="EMBL/GenBank/DDBJ databases">
        <title>The genome sequence of a newly discovered highly antifungal drug resistant Aspergillus species, Aspergillus tanneri NIH 1004.</title>
        <authorList>
            <person name="Mounaud S."/>
            <person name="Singh I."/>
            <person name="Joardar V."/>
            <person name="Pakala S."/>
            <person name="Pakala S."/>
            <person name="Venepally P."/>
            <person name="Hoover J."/>
            <person name="Nierman W."/>
            <person name="Chung J."/>
            <person name="Losada L."/>
        </authorList>
    </citation>
    <scope>NUCLEOTIDE SEQUENCE [LARGE SCALE GENOMIC DNA]</scope>
    <source>
        <strain evidence="1 2">NIH1004</strain>
    </source>
</reference>
<comment type="caution">
    <text evidence="1">The sequence shown here is derived from an EMBL/GenBank/DDBJ whole genome shotgun (WGS) entry which is preliminary data.</text>
</comment>
<accession>A0A4S3J4J7</accession>
<dbReference type="VEuPathDB" id="FungiDB:EYZ11_012857"/>
<protein>
    <submittedName>
        <fullName evidence="1">Uncharacterized protein</fullName>
    </submittedName>
</protein>
<dbReference type="STRING" id="1220188.A0A4S3J4J7"/>
<evidence type="ECO:0000313" key="1">
    <source>
        <dbReference type="EMBL" id="THC87701.1"/>
    </source>
</evidence>
<dbReference type="Proteomes" id="UP000308092">
    <property type="component" value="Unassembled WGS sequence"/>
</dbReference>
<gene>
    <name evidence="1" type="ORF">EYZ11_012857</name>
</gene>
<proteinExistence type="predicted"/>
<evidence type="ECO:0000313" key="2">
    <source>
        <dbReference type="Proteomes" id="UP000308092"/>
    </source>
</evidence>
<name>A0A4S3J4J7_9EURO</name>
<sequence>MGEACQKLGTSSAAGAKEQTSKAYFVKLDQLEIVPRDIDSLLNIPKEEVLKRMRAARDELAKFIWKAPRKYRIFSTIYGSRKPSKPSAEKTVAIV</sequence>
<keyword evidence="2" id="KW-1185">Reference proteome</keyword>
<organism evidence="1 2">
    <name type="scientific">Aspergillus tanneri</name>
    <dbReference type="NCBI Taxonomy" id="1220188"/>
    <lineage>
        <taxon>Eukaryota</taxon>
        <taxon>Fungi</taxon>
        <taxon>Dikarya</taxon>
        <taxon>Ascomycota</taxon>
        <taxon>Pezizomycotina</taxon>
        <taxon>Eurotiomycetes</taxon>
        <taxon>Eurotiomycetidae</taxon>
        <taxon>Eurotiales</taxon>
        <taxon>Aspergillaceae</taxon>
        <taxon>Aspergillus</taxon>
        <taxon>Aspergillus subgen. Circumdati</taxon>
    </lineage>
</organism>
<dbReference type="AlphaFoldDB" id="A0A4S3J4J7"/>
<dbReference type="EMBL" id="SOSA01001079">
    <property type="protein sequence ID" value="THC87701.1"/>
    <property type="molecule type" value="Genomic_DNA"/>
</dbReference>